<sequence length="312" mass="33299">MTSLSKDRDNTLNNAHTMHAQQIGQEQQPLSVMQTPAVVNQEYAGQTRLVSQNNAQVSPDGMMQVQQPQYAMQTLGAVNQGYTDQAVPVGQSHQSQIISFYQSNQSSILGVLHVVVGVLSIGFGGAALVVDAWGAIICHGIWGGVLFIITGVFATVASKRKDYCNISIHLSFAIVSMITAVAGATISIIGCADDGYYYKRYDEIAMNGVLAFLLIIELALTIWSAIICGVLCGSTGDCCTDCGCYGDTAQYADPGTRMQYMDNHTQQLQITESTNASAAAQTVSAAPVAAQQEEASETPAEGRQSPMYYAQL</sequence>
<dbReference type="GO" id="GO:0016020">
    <property type="term" value="C:membrane"/>
    <property type="evidence" value="ECO:0007669"/>
    <property type="project" value="UniProtKB-SubCell"/>
</dbReference>
<feature type="transmembrane region" description="Helical" evidence="7">
    <location>
        <begin position="209"/>
        <end position="231"/>
    </location>
</feature>
<keyword evidence="3 7" id="KW-0812">Transmembrane</keyword>
<reference evidence="10" key="1">
    <citation type="submission" date="2012-12" db="EMBL/GenBank/DDBJ databases">
        <authorList>
            <person name="Hellsten U."/>
            <person name="Grimwood J."/>
            <person name="Chapman J.A."/>
            <person name="Shapiro H."/>
            <person name="Aerts A."/>
            <person name="Otillar R.P."/>
            <person name="Terry A.Y."/>
            <person name="Boore J.L."/>
            <person name="Simakov O."/>
            <person name="Marletaz F."/>
            <person name="Cho S.-J."/>
            <person name="Edsinger-Gonzales E."/>
            <person name="Havlak P."/>
            <person name="Kuo D.-H."/>
            <person name="Larsson T."/>
            <person name="Lv J."/>
            <person name="Arendt D."/>
            <person name="Savage R."/>
            <person name="Osoegawa K."/>
            <person name="de Jong P."/>
            <person name="Lindberg D.R."/>
            <person name="Seaver E.C."/>
            <person name="Weisblat D.A."/>
            <person name="Putnam N.H."/>
            <person name="Grigoriev I.V."/>
            <person name="Rokhsar D.S."/>
        </authorList>
    </citation>
    <scope>NUCLEOTIDE SEQUENCE</scope>
    <source>
        <strain evidence="10">I ESC-2004</strain>
    </source>
</reference>
<gene>
    <name evidence="8" type="ORF">CAPTEDRAFT_195577</name>
</gene>
<dbReference type="EMBL" id="KB303412">
    <property type="protein sequence ID" value="ELU03186.1"/>
    <property type="molecule type" value="Genomic_DNA"/>
</dbReference>
<dbReference type="InterPro" id="IPR030417">
    <property type="entry name" value="MS4A"/>
</dbReference>
<dbReference type="InterPro" id="IPR007237">
    <property type="entry name" value="CD20-like"/>
</dbReference>
<evidence type="ECO:0000256" key="2">
    <source>
        <dbReference type="ARBA" id="ARBA00009565"/>
    </source>
</evidence>
<comment type="similarity">
    <text evidence="2">Belongs to the MS4A family.</text>
</comment>
<evidence type="ECO:0000313" key="10">
    <source>
        <dbReference type="Proteomes" id="UP000014760"/>
    </source>
</evidence>
<organism evidence="8">
    <name type="scientific">Capitella teleta</name>
    <name type="common">Polychaete worm</name>
    <dbReference type="NCBI Taxonomy" id="283909"/>
    <lineage>
        <taxon>Eukaryota</taxon>
        <taxon>Metazoa</taxon>
        <taxon>Spiralia</taxon>
        <taxon>Lophotrochozoa</taxon>
        <taxon>Annelida</taxon>
        <taxon>Polychaeta</taxon>
        <taxon>Sedentaria</taxon>
        <taxon>Scolecida</taxon>
        <taxon>Capitellidae</taxon>
        <taxon>Capitella</taxon>
    </lineage>
</organism>
<reference evidence="8 10" key="2">
    <citation type="journal article" date="2013" name="Nature">
        <title>Insights into bilaterian evolution from three spiralian genomes.</title>
        <authorList>
            <person name="Simakov O."/>
            <person name="Marletaz F."/>
            <person name="Cho S.J."/>
            <person name="Edsinger-Gonzales E."/>
            <person name="Havlak P."/>
            <person name="Hellsten U."/>
            <person name="Kuo D.H."/>
            <person name="Larsson T."/>
            <person name="Lv J."/>
            <person name="Arendt D."/>
            <person name="Savage R."/>
            <person name="Osoegawa K."/>
            <person name="de Jong P."/>
            <person name="Grimwood J."/>
            <person name="Chapman J.A."/>
            <person name="Shapiro H."/>
            <person name="Aerts A."/>
            <person name="Otillar R.P."/>
            <person name="Terry A.Y."/>
            <person name="Boore J.L."/>
            <person name="Grigoriev I.V."/>
            <person name="Lindberg D.R."/>
            <person name="Seaver E.C."/>
            <person name="Weisblat D.A."/>
            <person name="Putnam N.H."/>
            <person name="Rokhsar D.S."/>
        </authorList>
    </citation>
    <scope>NUCLEOTIDE SEQUENCE</scope>
    <source>
        <strain evidence="8 10">I ESC-2004</strain>
    </source>
</reference>
<dbReference type="OMA" id="CVINCHM"/>
<dbReference type="EMBL" id="AMQN01008550">
    <property type="status" value="NOT_ANNOTATED_CDS"/>
    <property type="molecule type" value="Genomic_DNA"/>
</dbReference>
<evidence type="ECO:0000256" key="5">
    <source>
        <dbReference type="ARBA" id="ARBA00023136"/>
    </source>
</evidence>
<evidence type="ECO:0000256" key="4">
    <source>
        <dbReference type="ARBA" id="ARBA00022989"/>
    </source>
</evidence>
<dbReference type="PANTHER" id="PTHR23320">
    <property type="entry name" value="MEMBRANE-SPANNING 4-DOMAINS SUBFAMILY A MS4A -RELATED"/>
    <property type="match status" value="1"/>
</dbReference>
<evidence type="ECO:0000256" key="1">
    <source>
        <dbReference type="ARBA" id="ARBA00004141"/>
    </source>
</evidence>
<dbReference type="AlphaFoldDB" id="R7UAM9"/>
<evidence type="ECO:0000256" key="6">
    <source>
        <dbReference type="SAM" id="MobiDB-lite"/>
    </source>
</evidence>
<dbReference type="OrthoDB" id="10071849at2759"/>
<keyword evidence="4 7" id="KW-1133">Transmembrane helix</keyword>
<evidence type="ECO:0000256" key="3">
    <source>
        <dbReference type="ARBA" id="ARBA00022692"/>
    </source>
</evidence>
<keyword evidence="5 7" id="KW-0472">Membrane</keyword>
<keyword evidence="10" id="KW-1185">Reference proteome</keyword>
<feature type="transmembrane region" description="Helical" evidence="7">
    <location>
        <begin position="168"/>
        <end position="189"/>
    </location>
</feature>
<proteinExistence type="inferred from homology"/>
<evidence type="ECO:0000313" key="9">
    <source>
        <dbReference type="EnsemblMetazoa" id="CapteP195577"/>
    </source>
</evidence>
<comment type="subcellular location">
    <subcellularLocation>
        <location evidence="1">Membrane</location>
        <topology evidence="1">Multi-pass membrane protein</topology>
    </subcellularLocation>
</comment>
<dbReference type="Proteomes" id="UP000014760">
    <property type="component" value="Unassembled WGS sequence"/>
</dbReference>
<dbReference type="EnsemblMetazoa" id="CapteT195577">
    <property type="protein sequence ID" value="CapteP195577"/>
    <property type="gene ID" value="CapteG195577"/>
</dbReference>
<accession>R7UAM9</accession>
<feature type="region of interest" description="Disordered" evidence="6">
    <location>
        <begin position="288"/>
        <end position="312"/>
    </location>
</feature>
<evidence type="ECO:0000313" key="8">
    <source>
        <dbReference type="EMBL" id="ELU03186.1"/>
    </source>
</evidence>
<reference evidence="9" key="3">
    <citation type="submission" date="2015-06" db="UniProtKB">
        <authorList>
            <consortium name="EnsemblMetazoa"/>
        </authorList>
    </citation>
    <scope>IDENTIFICATION</scope>
</reference>
<feature type="transmembrane region" description="Helical" evidence="7">
    <location>
        <begin position="133"/>
        <end position="156"/>
    </location>
</feature>
<dbReference type="PANTHER" id="PTHR23320:SF165">
    <property type="entry name" value="MARVEL DOMAIN-CONTAINING PROTEIN"/>
    <property type="match status" value="1"/>
</dbReference>
<dbReference type="Pfam" id="PF04103">
    <property type="entry name" value="CD20"/>
    <property type="match status" value="1"/>
</dbReference>
<evidence type="ECO:0000256" key="7">
    <source>
        <dbReference type="SAM" id="Phobius"/>
    </source>
</evidence>
<protein>
    <submittedName>
        <fullName evidence="8 9">Uncharacterized protein</fullName>
    </submittedName>
</protein>
<feature type="transmembrane region" description="Helical" evidence="7">
    <location>
        <begin position="108"/>
        <end position="127"/>
    </location>
</feature>
<dbReference type="HOGENOM" id="CLU_077490_0_0_1"/>
<name>R7UAM9_CAPTE</name>